<organism evidence="1 2">
    <name type="scientific">Geodia barretti</name>
    <name type="common">Barrett's horny sponge</name>
    <dbReference type="NCBI Taxonomy" id="519541"/>
    <lineage>
        <taxon>Eukaryota</taxon>
        <taxon>Metazoa</taxon>
        <taxon>Porifera</taxon>
        <taxon>Demospongiae</taxon>
        <taxon>Heteroscleromorpha</taxon>
        <taxon>Tetractinellida</taxon>
        <taxon>Astrophorina</taxon>
        <taxon>Geodiidae</taxon>
        <taxon>Geodia</taxon>
    </lineage>
</organism>
<evidence type="ECO:0000313" key="1">
    <source>
        <dbReference type="EMBL" id="CAI8054916.1"/>
    </source>
</evidence>
<dbReference type="EMBL" id="CASHTH010004224">
    <property type="protein sequence ID" value="CAI8054916.1"/>
    <property type="molecule type" value="Genomic_DNA"/>
</dbReference>
<dbReference type="AlphaFoldDB" id="A0AA35TWF3"/>
<keyword evidence="2" id="KW-1185">Reference proteome</keyword>
<sequence length="138" mass="15893">MSSIARIQATVDRLNEESNGSIQRYGFEFDEARIESFLRHRSVDETIADLTRLAEWQIGVNQQNHDGVSLTPVLMDFLAEPGNIEEKLAELDRLQKNTRMGHFDPCNEIERDLEFHRYNWAYHDVIEPDFDPSAGGAI</sequence>
<dbReference type="Proteomes" id="UP001174909">
    <property type="component" value="Unassembled WGS sequence"/>
</dbReference>
<protein>
    <submittedName>
        <fullName evidence="1">Uncharacterized protein</fullName>
    </submittedName>
</protein>
<proteinExistence type="predicted"/>
<comment type="caution">
    <text evidence="1">The sequence shown here is derived from an EMBL/GenBank/DDBJ whole genome shotgun (WGS) entry which is preliminary data.</text>
</comment>
<evidence type="ECO:0000313" key="2">
    <source>
        <dbReference type="Proteomes" id="UP001174909"/>
    </source>
</evidence>
<accession>A0AA35TWF3</accession>
<gene>
    <name evidence="1" type="ORF">GBAR_LOCUS29961</name>
</gene>
<reference evidence="1" key="1">
    <citation type="submission" date="2023-03" db="EMBL/GenBank/DDBJ databases">
        <authorList>
            <person name="Steffen K."/>
            <person name="Cardenas P."/>
        </authorList>
    </citation>
    <scope>NUCLEOTIDE SEQUENCE</scope>
</reference>
<name>A0AA35TWF3_GEOBA</name>